<name>A0A9W9V6R5_9EURO</name>
<comment type="caution">
    <text evidence="3">The sequence shown here is derived from an EMBL/GenBank/DDBJ whole genome shotgun (WGS) entry which is preliminary data.</text>
</comment>
<gene>
    <name evidence="3" type="ORF">N7496_006904</name>
</gene>
<feature type="region of interest" description="Disordered" evidence="1">
    <location>
        <begin position="109"/>
        <end position="139"/>
    </location>
</feature>
<protein>
    <recommendedName>
        <fullName evidence="2">C2H2-type domain-containing protein</fullName>
    </recommendedName>
</protein>
<feature type="domain" description="C2H2-type" evidence="2">
    <location>
        <begin position="182"/>
        <end position="209"/>
    </location>
</feature>
<dbReference type="OrthoDB" id="654211at2759"/>
<dbReference type="EMBL" id="JAPZBS010000005">
    <property type="protein sequence ID" value="KAJ5370812.1"/>
    <property type="molecule type" value="Genomic_DNA"/>
</dbReference>
<organism evidence="3 4">
    <name type="scientific">Penicillium cataractarum</name>
    <dbReference type="NCBI Taxonomy" id="2100454"/>
    <lineage>
        <taxon>Eukaryota</taxon>
        <taxon>Fungi</taxon>
        <taxon>Dikarya</taxon>
        <taxon>Ascomycota</taxon>
        <taxon>Pezizomycotina</taxon>
        <taxon>Eurotiomycetes</taxon>
        <taxon>Eurotiomycetidae</taxon>
        <taxon>Eurotiales</taxon>
        <taxon>Aspergillaceae</taxon>
        <taxon>Penicillium</taxon>
    </lineage>
</organism>
<dbReference type="SMART" id="SM00355">
    <property type="entry name" value="ZnF_C2H2"/>
    <property type="match status" value="2"/>
</dbReference>
<dbReference type="InterPro" id="IPR013087">
    <property type="entry name" value="Znf_C2H2_type"/>
</dbReference>
<dbReference type="RefSeq" id="XP_056555246.1">
    <property type="nucleotide sequence ID" value="XM_056699833.1"/>
</dbReference>
<dbReference type="InterPro" id="IPR036236">
    <property type="entry name" value="Znf_C2H2_sf"/>
</dbReference>
<sequence length="243" mass="26509">MAWPIEDPSSWNGNRRLQRTFGYYPNNPSLHPTPGLVTPVQVPSTGWSASFATEPRQGFSTVGEAAPSLSAYAQAGAVGVANVLDPWEVHTQGKDLSGAMPSSVPPRILHHTVNSPPNSEAGFPPHARTSHNPGRHHGYVEADEPRRALQYTPAIDNHHVVSGSSSPHDNANVGVNATGTIFHCKWDNCDYTGTFNRESSLIRHLRHIHWNPGAHPCAVPGCDKVCNRADTLSQHLRNFHHMV</sequence>
<dbReference type="SUPFAM" id="SSF57667">
    <property type="entry name" value="beta-beta-alpha zinc fingers"/>
    <property type="match status" value="1"/>
</dbReference>
<reference evidence="3" key="1">
    <citation type="submission" date="2022-11" db="EMBL/GenBank/DDBJ databases">
        <authorList>
            <person name="Petersen C."/>
        </authorList>
    </citation>
    <scope>NUCLEOTIDE SEQUENCE</scope>
    <source>
        <strain evidence="3">IBT 29864</strain>
    </source>
</reference>
<evidence type="ECO:0000256" key="1">
    <source>
        <dbReference type="SAM" id="MobiDB-lite"/>
    </source>
</evidence>
<dbReference type="AlphaFoldDB" id="A0A9W9V6R5"/>
<evidence type="ECO:0000313" key="4">
    <source>
        <dbReference type="Proteomes" id="UP001147782"/>
    </source>
</evidence>
<dbReference type="Gene3D" id="3.30.160.60">
    <property type="entry name" value="Classic Zinc Finger"/>
    <property type="match status" value="1"/>
</dbReference>
<accession>A0A9W9V6R5</accession>
<dbReference type="GeneID" id="81439012"/>
<reference evidence="3" key="2">
    <citation type="journal article" date="2023" name="IMA Fungus">
        <title>Comparative genomic study of the Penicillium genus elucidates a diverse pangenome and 15 lateral gene transfer events.</title>
        <authorList>
            <person name="Petersen C."/>
            <person name="Sorensen T."/>
            <person name="Nielsen M.R."/>
            <person name="Sondergaard T.E."/>
            <person name="Sorensen J.L."/>
            <person name="Fitzpatrick D.A."/>
            <person name="Frisvad J.C."/>
            <person name="Nielsen K.L."/>
        </authorList>
    </citation>
    <scope>NUCLEOTIDE SEQUENCE</scope>
    <source>
        <strain evidence="3">IBT 29864</strain>
    </source>
</reference>
<evidence type="ECO:0000313" key="3">
    <source>
        <dbReference type="EMBL" id="KAJ5370812.1"/>
    </source>
</evidence>
<feature type="domain" description="C2H2-type" evidence="2">
    <location>
        <begin position="215"/>
        <end position="240"/>
    </location>
</feature>
<keyword evidence="4" id="KW-1185">Reference proteome</keyword>
<evidence type="ECO:0000259" key="2">
    <source>
        <dbReference type="SMART" id="SM00355"/>
    </source>
</evidence>
<dbReference type="Proteomes" id="UP001147782">
    <property type="component" value="Unassembled WGS sequence"/>
</dbReference>
<proteinExistence type="predicted"/>